<accession>A0A2U1JZH8</accession>
<dbReference type="Proteomes" id="UP000245618">
    <property type="component" value="Unassembled WGS sequence"/>
</dbReference>
<dbReference type="OrthoDB" id="9814791at2"/>
<keyword evidence="2" id="KW-1185">Reference proteome</keyword>
<dbReference type="EMBL" id="QCZH01000003">
    <property type="protein sequence ID" value="PWA10542.1"/>
    <property type="molecule type" value="Genomic_DNA"/>
</dbReference>
<dbReference type="AlphaFoldDB" id="A0A2U1JZH8"/>
<evidence type="ECO:0000313" key="1">
    <source>
        <dbReference type="EMBL" id="PWA10542.1"/>
    </source>
</evidence>
<organism evidence="1 2">
    <name type="scientific">Flavobacterium laiguense</name>
    <dbReference type="NCBI Taxonomy" id="2169409"/>
    <lineage>
        <taxon>Bacteria</taxon>
        <taxon>Pseudomonadati</taxon>
        <taxon>Bacteroidota</taxon>
        <taxon>Flavobacteriia</taxon>
        <taxon>Flavobacteriales</taxon>
        <taxon>Flavobacteriaceae</taxon>
        <taxon>Flavobacterium</taxon>
    </lineage>
</organism>
<dbReference type="RefSeq" id="WP_116761119.1">
    <property type="nucleotide sequence ID" value="NZ_QCZH01000003.1"/>
</dbReference>
<protein>
    <submittedName>
        <fullName evidence="1">Uncharacterized protein</fullName>
    </submittedName>
</protein>
<evidence type="ECO:0000313" key="2">
    <source>
        <dbReference type="Proteomes" id="UP000245618"/>
    </source>
</evidence>
<name>A0A2U1JZH8_9FLAO</name>
<proteinExistence type="predicted"/>
<comment type="caution">
    <text evidence="1">The sequence shown here is derived from an EMBL/GenBank/DDBJ whole genome shotgun (WGS) entry which is preliminary data.</text>
</comment>
<sequence length="90" mass="10598">MKIIQNPKTNLWSIYWAESNAVSFASPMVGSFDGNIGKFYCKDKFNEKDIIVLFHWDKSDLDNPIWSQAFSVDNGKTCEWNWYMYTSRIN</sequence>
<reference evidence="1 2" key="1">
    <citation type="submission" date="2018-04" db="EMBL/GenBank/DDBJ databases">
        <title>Flavobacterium sp. nov., isolated from glacier ice.</title>
        <authorList>
            <person name="Liu Q."/>
            <person name="Xin Y.-H."/>
        </authorList>
    </citation>
    <scope>NUCLEOTIDE SEQUENCE [LARGE SCALE GENOMIC DNA]</scope>
    <source>
        <strain evidence="1 2">LB2P30</strain>
    </source>
</reference>
<gene>
    <name evidence="1" type="ORF">DB891_04770</name>
</gene>